<name>A0A9W7KZI3_9STRA</name>
<evidence type="ECO:0000313" key="3">
    <source>
        <dbReference type="EMBL" id="GMI16925.1"/>
    </source>
</evidence>
<sequence>MPRSRSPSRNRVRYPATRQSSTYTTRSYKKNSPLFEQSLDIYNPSSPSKSLPTVILVVGSGWMGHRSIIYSGCSWWNAKGPRTIASTGATCVCVRHRGSFPVVDSGVVAALAAITGLYSKSLVHAVAVAAGIYVGWTMMRRGSASFENMMEDVAAAIEYIKQSDINTDNVVLGGYSSGGHVLTSLLNRPDILKKNNLSDKITKLCNGVLLLSGVLGTEPSGSSKKPRWFTDIVVKSVWGSGADKIPSPVHKMLSHDPKSKTKDLPPHLLVGCGSETFGIPLLDTFFCRDDYAAAVKRAGGKAETITVNANHWTVLDCDDLFNKLNNKFVEGWPNK</sequence>
<feature type="compositionally biased region" description="Low complexity" evidence="2">
    <location>
        <begin position="13"/>
        <end position="22"/>
    </location>
</feature>
<dbReference type="PANTHER" id="PTHR48081">
    <property type="entry name" value="AB HYDROLASE SUPERFAMILY PROTEIN C4A8.06C"/>
    <property type="match status" value="1"/>
</dbReference>
<keyword evidence="1" id="KW-0378">Hydrolase</keyword>
<dbReference type="OrthoDB" id="189743at2759"/>
<accession>A0A9W7KZI3</accession>
<dbReference type="Gene3D" id="3.40.50.1820">
    <property type="entry name" value="alpha/beta hydrolase"/>
    <property type="match status" value="1"/>
</dbReference>
<gene>
    <name evidence="3" type="ORF">TrLO_g7087</name>
</gene>
<dbReference type="InterPro" id="IPR050300">
    <property type="entry name" value="GDXG_lipolytic_enzyme"/>
</dbReference>
<comment type="caution">
    <text evidence="3">The sequence shown here is derived from an EMBL/GenBank/DDBJ whole genome shotgun (WGS) entry which is preliminary data.</text>
</comment>
<feature type="region of interest" description="Disordered" evidence="2">
    <location>
        <begin position="1"/>
        <end position="22"/>
    </location>
</feature>
<proteinExistence type="predicted"/>
<feature type="compositionally biased region" description="Basic residues" evidence="2">
    <location>
        <begin position="1"/>
        <end position="12"/>
    </location>
</feature>
<evidence type="ECO:0000256" key="1">
    <source>
        <dbReference type="ARBA" id="ARBA00022801"/>
    </source>
</evidence>
<dbReference type="AlphaFoldDB" id="A0A9W7KZI3"/>
<reference evidence="4" key="1">
    <citation type="journal article" date="2023" name="Commun. Biol.">
        <title>Genome analysis of Parmales, the sister group of diatoms, reveals the evolutionary specialization of diatoms from phago-mixotrophs to photoautotrophs.</title>
        <authorList>
            <person name="Ban H."/>
            <person name="Sato S."/>
            <person name="Yoshikawa S."/>
            <person name="Yamada K."/>
            <person name="Nakamura Y."/>
            <person name="Ichinomiya M."/>
            <person name="Sato N."/>
            <person name="Blanc-Mathieu R."/>
            <person name="Endo H."/>
            <person name="Kuwata A."/>
            <person name="Ogata H."/>
        </authorList>
    </citation>
    <scope>NUCLEOTIDE SEQUENCE [LARGE SCALE GENOMIC DNA]</scope>
    <source>
        <strain evidence="4">NIES 3700</strain>
    </source>
</reference>
<evidence type="ECO:0000313" key="4">
    <source>
        <dbReference type="Proteomes" id="UP001165122"/>
    </source>
</evidence>
<protein>
    <submittedName>
        <fullName evidence="3">Uncharacterized protein</fullName>
    </submittedName>
</protein>
<dbReference type="EMBL" id="BRXW01000270">
    <property type="protein sequence ID" value="GMI16925.1"/>
    <property type="molecule type" value="Genomic_DNA"/>
</dbReference>
<dbReference type="Proteomes" id="UP001165122">
    <property type="component" value="Unassembled WGS sequence"/>
</dbReference>
<dbReference type="InterPro" id="IPR029058">
    <property type="entry name" value="AB_hydrolase_fold"/>
</dbReference>
<dbReference type="SUPFAM" id="SSF53474">
    <property type="entry name" value="alpha/beta-Hydrolases"/>
    <property type="match status" value="1"/>
</dbReference>
<organism evidence="3 4">
    <name type="scientific">Triparma laevis f. longispina</name>
    <dbReference type="NCBI Taxonomy" id="1714387"/>
    <lineage>
        <taxon>Eukaryota</taxon>
        <taxon>Sar</taxon>
        <taxon>Stramenopiles</taxon>
        <taxon>Ochrophyta</taxon>
        <taxon>Bolidophyceae</taxon>
        <taxon>Parmales</taxon>
        <taxon>Triparmaceae</taxon>
        <taxon>Triparma</taxon>
    </lineage>
</organism>
<keyword evidence="4" id="KW-1185">Reference proteome</keyword>
<dbReference type="GO" id="GO:0016787">
    <property type="term" value="F:hydrolase activity"/>
    <property type="evidence" value="ECO:0007669"/>
    <property type="project" value="UniProtKB-KW"/>
</dbReference>
<evidence type="ECO:0000256" key="2">
    <source>
        <dbReference type="SAM" id="MobiDB-lite"/>
    </source>
</evidence>